<evidence type="ECO:0000256" key="2">
    <source>
        <dbReference type="SAM" id="SignalP"/>
    </source>
</evidence>
<dbReference type="Pfam" id="PF06051">
    <property type="entry name" value="DUF928"/>
    <property type="match status" value="1"/>
</dbReference>
<feature type="region of interest" description="Disordered" evidence="1">
    <location>
        <begin position="249"/>
        <end position="284"/>
    </location>
</feature>
<dbReference type="InterPro" id="IPR010328">
    <property type="entry name" value="DUF928"/>
</dbReference>
<evidence type="ECO:0000313" key="3">
    <source>
        <dbReference type="EMBL" id="MBE9068142.1"/>
    </source>
</evidence>
<feature type="chain" id="PRO_5037036886" evidence="2">
    <location>
        <begin position="26"/>
        <end position="295"/>
    </location>
</feature>
<dbReference type="AlphaFoldDB" id="A0A928ZVB3"/>
<name>A0A928ZVB3_LEPEC</name>
<keyword evidence="4" id="KW-1185">Reference proteome</keyword>
<comment type="caution">
    <text evidence="3">The sequence shown here is derived from an EMBL/GenBank/DDBJ whole genome shotgun (WGS) entry which is preliminary data.</text>
</comment>
<protein>
    <submittedName>
        <fullName evidence="3">DUF928 domain-containing protein</fullName>
    </submittedName>
</protein>
<accession>A0A928ZVB3</accession>
<reference evidence="3" key="1">
    <citation type="submission" date="2020-10" db="EMBL/GenBank/DDBJ databases">
        <authorList>
            <person name="Castelo-Branco R."/>
            <person name="Eusebio N."/>
            <person name="Adriana R."/>
            <person name="Vieira A."/>
            <person name="Brugerolle De Fraissinette N."/>
            <person name="Rezende De Castro R."/>
            <person name="Schneider M.P."/>
            <person name="Vasconcelos V."/>
            <person name="Leao P.N."/>
        </authorList>
    </citation>
    <scope>NUCLEOTIDE SEQUENCE</scope>
    <source>
        <strain evidence="3">LEGE 11479</strain>
    </source>
</reference>
<evidence type="ECO:0000256" key="1">
    <source>
        <dbReference type="SAM" id="MobiDB-lite"/>
    </source>
</evidence>
<gene>
    <name evidence="3" type="ORF">IQ260_15930</name>
</gene>
<keyword evidence="2" id="KW-0732">Signal</keyword>
<proteinExistence type="predicted"/>
<sequence>MLIRSRCIQTLLAVVMVAAAGPSYALDFPETRDRGAPARGPSLATRGQICLDPQMRPSLTSLLPHNAIATAFGADTDIPLSLWFYVPETGAAGAELTVVDEFGDEIYQQSIDLPDTPGTIQVTLPRYQTNGTTPTFTSGSLYYWDFALICDPSDRGDDVLIGGGIQRLDASADFLAELDAVVDNPLAQAELYAAAGAWQETITLAAGLRPQNPEAWAELLSSVDLAVVAEQPIVGQPIVGQQPIIEQNEPEPTADAPLGSPNAPVAVPNGGTLDASGAASDNSNDLQRLLEGINQ</sequence>
<evidence type="ECO:0000313" key="4">
    <source>
        <dbReference type="Proteomes" id="UP000615026"/>
    </source>
</evidence>
<dbReference type="EMBL" id="JADEXP010000143">
    <property type="protein sequence ID" value="MBE9068142.1"/>
    <property type="molecule type" value="Genomic_DNA"/>
</dbReference>
<organism evidence="3 4">
    <name type="scientific">Leptolyngbya cf. ectocarpi LEGE 11479</name>
    <dbReference type="NCBI Taxonomy" id="1828722"/>
    <lineage>
        <taxon>Bacteria</taxon>
        <taxon>Bacillati</taxon>
        <taxon>Cyanobacteriota</taxon>
        <taxon>Cyanophyceae</taxon>
        <taxon>Leptolyngbyales</taxon>
        <taxon>Leptolyngbyaceae</taxon>
        <taxon>Leptolyngbya group</taxon>
        <taxon>Leptolyngbya</taxon>
    </lineage>
</organism>
<dbReference type="RefSeq" id="WP_193994091.1">
    <property type="nucleotide sequence ID" value="NZ_JADEXP010000143.1"/>
</dbReference>
<dbReference type="Proteomes" id="UP000615026">
    <property type="component" value="Unassembled WGS sequence"/>
</dbReference>
<feature type="signal peptide" evidence="2">
    <location>
        <begin position="1"/>
        <end position="25"/>
    </location>
</feature>